<gene>
    <name evidence="1" type="ORF">M8818_005452</name>
</gene>
<reference evidence="1" key="1">
    <citation type="submission" date="2024-02" db="EMBL/GenBank/DDBJ databases">
        <title>Metagenome Assembled Genome of Zalaria obscura JY119.</title>
        <authorList>
            <person name="Vighnesh L."/>
            <person name="Jagadeeshwari U."/>
            <person name="Venkata Ramana C."/>
            <person name="Sasikala C."/>
        </authorList>
    </citation>
    <scope>NUCLEOTIDE SEQUENCE</scope>
    <source>
        <strain evidence="1">JY119</strain>
    </source>
</reference>
<protein>
    <submittedName>
        <fullName evidence="1">Uncharacterized protein</fullName>
    </submittedName>
</protein>
<organism evidence="1 2">
    <name type="scientific">Zalaria obscura</name>
    <dbReference type="NCBI Taxonomy" id="2024903"/>
    <lineage>
        <taxon>Eukaryota</taxon>
        <taxon>Fungi</taxon>
        <taxon>Dikarya</taxon>
        <taxon>Ascomycota</taxon>
        <taxon>Pezizomycotina</taxon>
        <taxon>Dothideomycetes</taxon>
        <taxon>Dothideomycetidae</taxon>
        <taxon>Dothideales</taxon>
        <taxon>Zalariaceae</taxon>
        <taxon>Zalaria</taxon>
    </lineage>
</organism>
<evidence type="ECO:0000313" key="2">
    <source>
        <dbReference type="Proteomes" id="UP001320706"/>
    </source>
</evidence>
<accession>A0ACC3S8P0</accession>
<sequence length="116" mass="12648">MPRSSTNVNNAPPSTSSAAAGVVPLTEDNLARHNAMMEHHAATRAAALAHWQRLQTAAIRLGFTLPDQERTRIEQEYASQPPMQRWLASQDGHHPATESRDGTPNGTGDRSGRQQT</sequence>
<evidence type="ECO:0000313" key="1">
    <source>
        <dbReference type="EMBL" id="KAK8201927.1"/>
    </source>
</evidence>
<dbReference type="EMBL" id="JAMKPW020000033">
    <property type="protein sequence ID" value="KAK8201927.1"/>
    <property type="molecule type" value="Genomic_DNA"/>
</dbReference>
<comment type="caution">
    <text evidence="1">The sequence shown here is derived from an EMBL/GenBank/DDBJ whole genome shotgun (WGS) entry which is preliminary data.</text>
</comment>
<name>A0ACC3S8P0_9PEZI</name>
<dbReference type="Proteomes" id="UP001320706">
    <property type="component" value="Unassembled WGS sequence"/>
</dbReference>
<keyword evidence="2" id="KW-1185">Reference proteome</keyword>
<proteinExistence type="predicted"/>